<dbReference type="AlphaFoldDB" id="A0AAJ0M972"/>
<dbReference type="InterPro" id="IPR015943">
    <property type="entry name" value="WD40/YVTN_repeat-like_dom_sf"/>
</dbReference>
<protein>
    <submittedName>
        <fullName evidence="4">WD40 repeat-like protein</fullName>
    </submittedName>
</protein>
<dbReference type="GO" id="GO:1905786">
    <property type="term" value="P:positive regulation of anaphase-promoting complex-dependent catabolic process"/>
    <property type="evidence" value="ECO:0007669"/>
    <property type="project" value="TreeGrafter"/>
</dbReference>
<feature type="region of interest" description="Disordered" evidence="3">
    <location>
        <begin position="615"/>
        <end position="656"/>
    </location>
</feature>
<dbReference type="SMART" id="SM00320">
    <property type="entry name" value="WD40"/>
    <property type="match status" value="2"/>
</dbReference>
<reference evidence="4" key="2">
    <citation type="submission" date="2023-06" db="EMBL/GenBank/DDBJ databases">
        <authorList>
            <consortium name="Lawrence Berkeley National Laboratory"/>
            <person name="Haridas S."/>
            <person name="Hensen N."/>
            <person name="Bonometti L."/>
            <person name="Westerberg I."/>
            <person name="Brannstrom I.O."/>
            <person name="Guillou S."/>
            <person name="Cros-Aarteil S."/>
            <person name="Calhoun S."/>
            <person name="Kuo A."/>
            <person name="Mondo S."/>
            <person name="Pangilinan J."/>
            <person name="Riley R."/>
            <person name="Labutti K."/>
            <person name="Andreopoulos B."/>
            <person name="Lipzen A."/>
            <person name="Chen C."/>
            <person name="Yanf M."/>
            <person name="Daum C."/>
            <person name="Ng V."/>
            <person name="Clum A."/>
            <person name="Steindorff A."/>
            <person name="Ohm R."/>
            <person name="Martin F."/>
            <person name="Silar P."/>
            <person name="Natvig D."/>
            <person name="Lalanne C."/>
            <person name="Gautier V."/>
            <person name="Ament-Velasquez S.L."/>
            <person name="Kruys A."/>
            <person name="Hutchinson M.I."/>
            <person name="Powell A.J."/>
            <person name="Barry K."/>
            <person name="Miller A.N."/>
            <person name="Grigoriev I.V."/>
            <person name="Debuchy R."/>
            <person name="Gladieux P."/>
            <person name="Thoren M.H."/>
            <person name="Johannesson H."/>
        </authorList>
    </citation>
    <scope>NUCLEOTIDE SEQUENCE</scope>
    <source>
        <strain evidence="4">CBS 955.72</strain>
    </source>
</reference>
<feature type="compositionally biased region" description="Polar residues" evidence="3">
    <location>
        <begin position="14"/>
        <end position="24"/>
    </location>
</feature>
<dbReference type="GO" id="GO:1990757">
    <property type="term" value="F:ubiquitin ligase activator activity"/>
    <property type="evidence" value="ECO:0007669"/>
    <property type="project" value="TreeGrafter"/>
</dbReference>
<keyword evidence="2" id="KW-0677">Repeat</keyword>
<dbReference type="PANTHER" id="PTHR19918:SF5">
    <property type="entry name" value="MEIOSIS-SPECIFIC APC_C ACTIVATOR PROTEIN AMA1"/>
    <property type="match status" value="1"/>
</dbReference>
<dbReference type="PANTHER" id="PTHR19918">
    <property type="entry name" value="CELL DIVISION CYCLE 20 CDC20 FIZZY -RELATED"/>
    <property type="match status" value="1"/>
</dbReference>
<feature type="compositionally biased region" description="Polar residues" evidence="3">
    <location>
        <begin position="147"/>
        <end position="167"/>
    </location>
</feature>
<keyword evidence="1" id="KW-0853">WD repeat</keyword>
<keyword evidence="5" id="KW-1185">Reference proteome</keyword>
<dbReference type="GO" id="GO:0005680">
    <property type="term" value="C:anaphase-promoting complex"/>
    <property type="evidence" value="ECO:0007669"/>
    <property type="project" value="TreeGrafter"/>
</dbReference>
<accession>A0AAJ0M972</accession>
<evidence type="ECO:0000313" key="4">
    <source>
        <dbReference type="EMBL" id="KAK3343694.1"/>
    </source>
</evidence>
<dbReference type="InterPro" id="IPR001680">
    <property type="entry name" value="WD40_rpt"/>
</dbReference>
<dbReference type="GO" id="GO:0010997">
    <property type="term" value="F:anaphase-promoting complex binding"/>
    <property type="evidence" value="ECO:0007669"/>
    <property type="project" value="InterPro"/>
</dbReference>
<evidence type="ECO:0000256" key="1">
    <source>
        <dbReference type="ARBA" id="ARBA00022574"/>
    </source>
</evidence>
<dbReference type="GO" id="GO:0031145">
    <property type="term" value="P:anaphase-promoting complex-dependent catabolic process"/>
    <property type="evidence" value="ECO:0007669"/>
    <property type="project" value="TreeGrafter"/>
</dbReference>
<dbReference type="Pfam" id="PF00400">
    <property type="entry name" value="WD40"/>
    <property type="match status" value="1"/>
</dbReference>
<proteinExistence type="predicted"/>
<feature type="compositionally biased region" description="Basic and acidic residues" evidence="3">
    <location>
        <begin position="87"/>
        <end position="100"/>
    </location>
</feature>
<name>A0AAJ0M972_9PEZI</name>
<evidence type="ECO:0000313" key="5">
    <source>
        <dbReference type="Proteomes" id="UP001275084"/>
    </source>
</evidence>
<dbReference type="Gene3D" id="2.130.10.10">
    <property type="entry name" value="YVTN repeat-like/Quinoprotein amine dehydrogenase"/>
    <property type="match status" value="2"/>
</dbReference>
<evidence type="ECO:0000256" key="3">
    <source>
        <dbReference type="SAM" id="MobiDB-lite"/>
    </source>
</evidence>
<sequence length="857" mass="93342">MSTRGDSRRGFTPGPNSMMTFQSPFQSPFRSARRQRQAFSSPDCFSHSPADSGYGSAPTTPPTPTPTQLGPRSICPTRGLWMFGDGNRSDSDDPFRKSEDEQSPDNPFAILSTPESIPGAGIASSETTQKRQMHLTLPIRSARTRPSLPSSFRSESGTRLPRRSSNIGLARSGTGSLRLPDRFIPSRSNSFDTAEKFKTGKAPHELTRSEKLLRHSGAAEDAFCFRRRTVTPMAANYRVQSLSDTGTSRNRVGSVLGPLDQNSGDGLARQVSNGTIWTVGGVVPGGTAINNGRGQLVRSGTNARLFRTSFPTARPKAKEELEKHEARIATALGLDRAKRVLEMTSTPPIENSPAKHRDFRTQWNGTEWVKEGSPPKPQKPLENRQFPISPFKVLDAPNLRDDFYCSILAYSPTCRTLAVGLGDLLYGWSEVKGVQLLNAGSHQDRDCHLTSVAFSSSGGSKCILAFGRSNKTLGLMSLYDDPEHPNSRSGPMPRFEVLQPAPVACLSWKPMCTIRPSGSPVQPGVPVKTEDLLVGDDTGLVYYYAVEWPDRWEVERNNWAGKMTLLARISVHSQQICGLAWSRTGDLFATGGNDNLCCLFETDKVLEFDVEEPAQLRQEGSDQGGAAEQAEPRLPQPTPGRSEASSTDTDTEVQMPLHPPHIVKDLKFGNEKHRWAHGAAVKAIAFCPWQEGLVATGGGSNDKCIHFFHTTSGAALATISVSAQVTSLIWSTTRREIAATFGYAEPEHPVRIAVFSWPDCRQVAAIPWAGEHRALYAIPYPGGPEDARSTRNGGRARNHGRTSMEGCIMVASSDKSVKFHEVWAADKKTTAGSVGMLGGSDILESLEGIDREGAVIR</sequence>
<comment type="caution">
    <text evidence="4">The sequence shown here is derived from an EMBL/GenBank/DDBJ whole genome shotgun (WGS) entry which is preliminary data.</text>
</comment>
<dbReference type="InterPro" id="IPR033010">
    <property type="entry name" value="Cdc20/Fizzy"/>
</dbReference>
<reference evidence="4" key="1">
    <citation type="journal article" date="2023" name="Mol. Phylogenet. Evol.">
        <title>Genome-scale phylogeny and comparative genomics of the fungal order Sordariales.</title>
        <authorList>
            <person name="Hensen N."/>
            <person name="Bonometti L."/>
            <person name="Westerberg I."/>
            <person name="Brannstrom I.O."/>
            <person name="Guillou S."/>
            <person name="Cros-Aarteil S."/>
            <person name="Calhoun S."/>
            <person name="Haridas S."/>
            <person name="Kuo A."/>
            <person name="Mondo S."/>
            <person name="Pangilinan J."/>
            <person name="Riley R."/>
            <person name="LaButti K."/>
            <person name="Andreopoulos B."/>
            <person name="Lipzen A."/>
            <person name="Chen C."/>
            <person name="Yan M."/>
            <person name="Daum C."/>
            <person name="Ng V."/>
            <person name="Clum A."/>
            <person name="Steindorff A."/>
            <person name="Ohm R.A."/>
            <person name="Martin F."/>
            <person name="Silar P."/>
            <person name="Natvig D.O."/>
            <person name="Lalanne C."/>
            <person name="Gautier V."/>
            <person name="Ament-Velasquez S.L."/>
            <person name="Kruys A."/>
            <person name="Hutchinson M.I."/>
            <person name="Powell A.J."/>
            <person name="Barry K."/>
            <person name="Miller A.N."/>
            <person name="Grigoriev I.V."/>
            <person name="Debuchy R."/>
            <person name="Gladieux P."/>
            <person name="Hiltunen Thoren M."/>
            <person name="Johannesson H."/>
        </authorList>
    </citation>
    <scope>NUCLEOTIDE SEQUENCE</scope>
    <source>
        <strain evidence="4">CBS 955.72</strain>
    </source>
</reference>
<dbReference type="EMBL" id="JAUIQD010000007">
    <property type="protein sequence ID" value="KAK3343694.1"/>
    <property type="molecule type" value="Genomic_DNA"/>
</dbReference>
<gene>
    <name evidence="4" type="ORF">B0T25DRAFT_304306</name>
</gene>
<dbReference type="Proteomes" id="UP001275084">
    <property type="component" value="Unassembled WGS sequence"/>
</dbReference>
<dbReference type="InterPro" id="IPR036322">
    <property type="entry name" value="WD40_repeat_dom_sf"/>
</dbReference>
<organism evidence="4 5">
    <name type="scientific">Lasiosphaeria hispida</name>
    <dbReference type="NCBI Taxonomy" id="260671"/>
    <lineage>
        <taxon>Eukaryota</taxon>
        <taxon>Fungi</taxon>
        <taxon>Dikarya</taxon>
        <taxon>Ascomycota</taxon>
        <taxon>Pezizomycotina</taxon>
        <taxon>Sordariomycetes</taxon>
        <taxon>Sordariomycetidae</taxon>
        <taxon>Sordariales</taxon>
        <taxon>Lasiosphaeriaceae</taxon>
        <taxon>Lasiosphaeria</taxon>
    </lineage>
</organism>
<feature type="region of interest" description="Disordered" evidence="3">
    <location>
        <begin position="1"/>
        <end position="184"/>
    </location>
</feature>
<evidence type="ECO:0000256" key="2">
    <source>
        <dbReference type="ARBA" id="ARBA00022737"/>
    </source>
</evidence>
<dbReference type="SUPFAM" id="SSF50978">
    <property type="entry name" value="WD40 repeat-like"/>
    <property type="match status" value="1"/>
</dbReference>